<dbReference type="AlphaFoldDB" id="A0A6J7JAK4"/>
<dbReference type="InterPro" id="IPR029044">
    <property type="entry name" value="Nucleotide-diphossugar_trans"/>
</dbReference>
<dbReference type="Pfam" id="PF00535">
    <property type="entry name" value="Glycos_transf_2"/>
    <property type="match status" value="1"/>
</dbReference>
<evidence type="ECO:0000313" key="2">
    <source>
        <dbReference type="EMBL" id="CAB4940176.1"/>
    </source>
</evidence>
<dbReference type="Gene3D" id="3.90.550.10">
    <property type="entry name" value="Spore Coat Polysaccharide Biosynthesis Protein SpsA, Chain A"/>
    <property type="match status" value="1"/>
</dbReference>
<accession>A0A6J7JAK4</accession>
<gene>
    <name evidence="2" type="ORF">UFOPK3674_01776</name>
</gene>
<reference evidence="2" key="1">
    <citation type="submission" date="2020-05" db="EMBL/GenBank/DDBJ databases">
        <authorList>
            <person name="Chiriac C."/>
            <person name="Salcher M."/>
            <person name="Ghai R."/>
            <person name="Kavagutti S V."/>
        </authorList>
    </citation>
    <scope>NUCLEOTIDE SEQUENCE</scope>
</reference>
<protein>
    <submittedName>
        <fullName evidence="2">Unannotated protein</fullName>
    </submittedName>
</protein>
<evidence type="ECO:0000259" key="1">
    <source>
        <dbReference type="Pfam" id="PF00535"/>
    </source>
</evidence>
<sequence>MADGLKAHIDVLPAEPVAVGGGVAIAVSGSVFLGRTRLRDVEVLIGTAVGRACLTRLPRPEAAQLCSGFVAIVPLTAVTHAQDVPVVVRARVRGRGRFEAQVGTLRLVPSPEGEAAAPRDATRPPEVAICMATFDPDPELFAIQIASIRAQTLADWRCWISDDGSSPESVTMIRRTIGHDERFILTPASERRGVLRNFERALSCVPDGARYVAYADQDDRWEPHKLEALRAALDADPGAQLAYCDCRVVDRAGTVLAPSFWTRRCNQHRHLTTLALANTVTGAACLFRADLAGALLPFPRSDESHHDAWTALIAAAHGRLAYVPEPLFDYVQHSANAIGHDASGSGAGTLLATEPGIALREHVLLRARYLALPLLVRVLVQAQTAQLRTRHTSPVRRRAALWLLSGLGTRAASTWWLAARALTRGRSAPALGLERDLLVLLLWRRVIGRLAARTPEALRAPVYAAARVPRDG</sequence>
<proteinExistence type="predicted"/>
<name>A0A6J7JAK4_9ZZZZ</name>
<dbReference type="EMBL" id="CAFBMX010000009">
    <property type="protein sequence ID" value="CAB4940176.1"/>
    <property type="molecule type" value="Genomic_DNA"/>
</dbReference>
<dbReference type="InterPro" id="IPR001173">
    <property type="entry name" value="Glyco_trans_2-like"/>
</dbReference>
<dbReference type="SUPFAM" id="SSF53448">
    <property type="entry name" value="Nucleotide-diphospho-sugar transferases"/>
    <property type="match status" value="1"/>
</dbReference>
<organism evidence="2">
    <name type="scientific">freshwater metagenome</name>
    <dbReference type="NCBI Taxonomy" id="449393"/>
    <lineage>
        <taxon>unclassified sequences</taxon>
        <taxon>metagenomes</taxon>
        <taxon>ecological metagenomes</taxon>
    </lineage>
</organism>
<feature type="domain" description="Glycosyltransferase 2-like" evidence="1">
    <location>
        <begin position="145"/>
        <end position="291"/>
    </location>
</feature>